<comment type="catalytic activity">
    <reaction evidence="3">
        <text>cytidine(34) in elongator tRNA(Met) + acetate + ATP = N(4)-acetylcytidine(34) in elongator tRNA(Met) + AMP + diphosphate</text>
        <dbReference type="Rhea" id="RHEA:58144"/>
        <dbReference type="Rhea" id="RHEA-COMP:10693"/>
        <dbReference type="Rhea" id="RHEA-COMP:10694"/>
        <dbReference type="ChEBI" id="CHEBI:30089"/>
        <dbReference type="ChEBI" id="CHEBI:30616"/>
        <dbReference type="ChEBI" id="CHEBI:33019"/>
        <dbReference type="ChEBI" id="CHEBI:74900"/>
        <dbReference type="ChEBI" id="CHEBI:82748"/>
        <dbReference type="ChEBI" id="CHEBI:456215"/>
    </reaction>
</comment>
<sequence>MHVLGLIVEYNPFHNGHLYHIEQARKKSNADVVITVMSGQFLQRGEPAIIDKFARAEMAIVHGSDLVIELPTIFAIQHRDLFCYSAVSILNQLGVDTIIFGSESGDITPFNELVTREKEHHTLLDQTIQQRLKQGESYPAAYSTAIKTIGIDTLNDHLPNNSLGIGYVRAVAEINPRITIDTIKRQQAGYHTTHLSSPIASATSIRQVIKAKKTIQHVSELKSVMPDKAYQLIEQHEDDFHDLNDYYPLMQYKLLTTTPVALKQIHGMVEGIEHRLIAAAKKATTASDFIDLVKTKRYTTTRIQRLLIHLLLNLDQETVATAIHQLQNLPAVRSLGQSTIGERYIKVIKKERPMTILTKVTKNLPDYLAIDMRASLVYHLFDHTKTKREYLPPFRHERASR</sequence>
<dbReference type="EC" id="6.3.4.-" evidence="3"/>
<organism evidence="5 6">
    <name type="scientific">Halolactibacillus miurensis</name>
    <dbReference type="NCBI Taxonomy" id="306541"/>
    <lineage>
        <taxon>Bacteria</taxon>
        <taxon>Bacillati</taxon>
        <taxon>Bacillota</taxon>
        <taxon>Bacilli</taxon>
        <taxon>Bacillales</taxon>
        <taxon>Bacillaceae</taxon>
        <taxon>Halolactibacillus</taxon>
    </lineage>
</organism>
<reference evidence="5 6" key="1">
    <citation type="submission" date="2016-10" db="EMBL/GenBank/DDBJ databases">
        <authorList>
            <person name="de Groot N.N."/>
        </authorList>
    </citation>
    <scope>NUCLEOTIDE SEQUENCE [LARGE SCALE GENOMIC DNA]</scope>
    <source>
        <strain evidence="5 6">DSM 17074</strain>
    </source>
</reference>
<comment type="similarity">
    <text evidence="3">Belongs to the TmcAL family.</text>
</comment>
<comment type="caution">
    <text evidence="3">Lacks conserved residue(s) required for the propagation of feature annotation.</text>
</comment>
<protein>
    <recommendedName>
        <fullName evidence="3">tRNA(Met) cytidine acetate ligase</fullName>
        <ecNumber evidence="3">6.3.4.-</ecNumber>
    </recommendedName>
</protein>
<dbReference type="InterPro" id="IPR008513">
    <property type="entry name" value="tRNA(Met)_cyd_acetate_ligase"/>
</dbReference>
<dbReference type="STRING" id="306541.SAMN05421668_105167"/>
<evidence type="ECO:0000313" key="6">
    <source>
        <dbReference type="Proteomes" id="UP000199139"/>
    </source>
</evidence>
<dbReference type="Proteomes" id="UP000321773">
    <property type="component" value="Unassembled WGS sequence"/>
</dbReference>
<keyword evidence="3" id="KW-0963">Cytoplasm</keyword>
<evidence type="ECO:0000313" key="5">
    <source>
        <dbReference type="EMBL" id="SFS60109.1"/>
    </source>
</evidence>
<gene>
    <name evidence="3" type="primary">tmcAL</name>
    <name evidence="4" type="ORF">HMI01_05090</name>
    <name evidence="5" type="ORF">SAMN05421668_105167</name>
</gene>
<accession>A0A1I6R623</accession>
<evidence type="ECO:0000256" key="2">
    <source>
        <dbReference type="ARBA" id="ARBA00022694"/>
    </source>
</evidence>
<dbReference type="InterPro" id="IPR014729">
    <property type="entry name" value="Rossmann-like_a/b/a_fold"/>
</dbReference>
<dbReference type="Pfam" id="PF05636">
    <property type="entry name" value="HIGH_NTase1"/>
    <property type="match status" value="1"/>
</dbReference>
<evidence type="ECO:0000256" key="1">
    <source>
        <dbReference type="ARBA" id="ARBA00022598"/>
    </source>
</evidence>
<reference evidence="4 7" key="2">
    <citation type="submission" date="2019-07" db="EMBL/GenBank/DDBJ databases">
        <title>Whole genome shotgun sequence of Halolactibacillus miurensis NBRC 100873.</title>
        <authorList>
            <person name="Hosoyama A."/>
            <person name="Uohara A."/>
            <person name="Ohji S."/>
            <person name="Ichikawa N."/>
        </authorList>
    </citation>
    <scope>NUCLEOTIDE SEQUENCE [LARGE SCALE GENOMIC DNA]</scope>
    <source>
        <strain evidence="4 7">NBRC 100873</strain>
    </source>
</reference>
<evidence type="ECO:0000256" key="3">
    <source>
        <dbReference type="HAMAP-Rule" id="MF_01539"/>
    </source>
</evidence>
<dbReference type="EMBL" id="FPAI01000005">
    <property type="protein sequence ID" value="SFS60109.1"/>
    <property type="molecule type" value="Genomic_DNA"/>
</dbReference>
<dbReference type="HAMAP" id="MF_01539">
    <property type="entry name" value="TmcAL"/>
    <property type="match status" value="1"/>
</dbReference>
<dbReference type="NCBIfam" id="NF010191">
    <property type="entry name" value="PRK13670.1"/>
    <property type="match status" value="1"/>
</dbReference>
<keyword evidence="3" id="KW-0694">RNA-binding</keyword>
<feature type="binding site" evidence="3">
    <location>
        <position position="101"/>
    </location>
    <ligand>
        <name>ATP</name>
        <dbReference type="ChEBI" id="CHEBI:30616"/>
    </ligand>
</feature>
<evidence type="ECO:0000313" key="7">
    <source>
        <dbReference type="Proteomes" id="UP000321773"/>
    </source>
</evidence>
<dbReference type="AlphaFoldDB" id="A0A1I6R623"/>
<feature type="binding site" evidence="3">
    <location>
        <position position="185"/>
    </location>
    <ligand>
        <name>ATP</name>
        <dbReference type="ChEBI" id="CHEBI:30616"/>
    </ligand>
</feature>
<dbReference type="SUPFAM" id="SSF52374">
    <property type="entry name" value="Nucleotidylyl transferase"/>
    <property type="match status" value="1"/>
</dbReference>
<keyword evidence="1 3" id="KW-0436">Ligase</keyword>
<dbReference type="EMBL" id="BJWJ01000004">
    <property type="protein sequence ID" value="GEM03521.1"/>
    <property type="molecule type" value="Genomic_DNA"/>
</dbReference>
<feature type="binding site" evidence="3">
    <location>
        <begin position="7"/>
        <end position="20"/>
    </location>
    <ligand>
        <name>ATP</name>
        <dbReference type="ChEBI" id="CHEBI:30616"/>
    </ligand>
</feature>
<feature type="binding site" evidence="3">
    <location>
        <position position="160"/>
    </location>
    <ligand>
        <name>ATP</name>
        <dbReference type="ChEBI" id="CHEBI:30616"/>
    </ligand>
</feature>
<keyword evidence="2 3" id="KW-0819">tRNA processing</keyword>
<keyword evidence="3" id="KW-0547">Nucleotide-binding</keyword>
<comment type="function">
    <text evidence="3">Catalyzes the formation of N(4)-acetylcytidine (ac(4)C) at the wobble position of elongator tRNA(Met), using acetate and ATP as substrates. First activates an acetate ion to form acetyladenylate (Ac-AMP) and then transfers the acetyl group to tRNA to form ac(4)C34.</text>
</comment>
<keyword evidence="3" id="KW-0067">ATP-binding</keyword>
<dbReference type="GO" id="GO:0016740">
    <property type="term" value="F:transferase activity"/>
    <property type="evidence" value="ECO:0007669"/>
    <property type="project" value="UniProtKB-KW"/>
</dbReference>
<dbReference type="Proteomes" id="UP000199139">
    <property type="component" value="Unassembled WGS sequence"/>
</dbReference>
<proteinExistence type="inferred from homology"/>
<dbReference type="GO" id="GO:0016879">
    <property type="term" value="F:ligase activity, forming carbon-nitrogen bonds"/>
    <property type="evidence" value="ECO:0007669"/>
    <property type="project" value="UniProtKB-UniRule"/>
</dbReference>
<keyword evidence="7" id="KW-1185">Reference proteome</keyword>
<evidence type="ECO:0000313" key="4">
    <source>
        <dbReference type="EMBL" id="GEM03521.1"/>
    </source>
</evidence>
<comment type="subcellular location">
    <subcellularLocation>
        <location evidence="3">Cytoplasm</location>
    </subcellularLocation>
</comment>
<dbReference type="PANTHER" id="PTHR37825:SF1">
    <property type="entry name" value="TRNA(MET) CYTIDINE ACETATE LIGASE"/>
    <property type="match status" value="1"/>
</dbReference>
<keyword evidence="5" id="KW-0808">Transferase</keyword>
<dbReference type="GO" id="GO:0006400">
    <property type="term" value="P:tRNA modification"/>
    <property type="evidence" value="ECO:0007669"/>
    <property type="project" value="UniProtKB-UniRule"/>
</dbReference>
<dbReference type="Gene3D" id="3.40.50.620">
    <property type="entry name" value="HUPs"/>
    <property type="match status" value="1"/>
</dbReference>
<dbReference type="GO" id="GO:0000049">
    <property type="term" value="F:tRNA binding"/>
    <property type="evidence" value="ECO:0007669"/>
    <property type="project" value="UniProtKB-KW"/>
</dbReference>
<dbReference type="GO" id="GO:0005737">
    <property type="term" value="C:cytoplasm"/>
    <property type="evidence" value="ECO:0007669"/>
    <property type="project" value="UniProtKB-SubCell"/>
</dbReference>
<dbReference type="GO" id="GO:0005524">
    <property type="term" value="F:ATP binding"/>
    <property type="evidence" value="ECO:0007669"/>
    <property type="project" value="UniProtKB-KW"/>
</dbReference>
<name>A0A1I6R623_9BACI</name>
<dbReference type="PANTHER" id="PTHR37825">
    <property type="entry name" value="TRNA(MET) CYTIDINE ACETATE LIGASE"/>
    <property type="match status" value="1"/>
</dbReference>
<keyword evidence="3" id="KW-0820">tRNA-binding</keyword>
<dbReference type="OrthoDB" id="9769796at2"/>
<dbReference type="RefSeq" id="WP_089853207.1">
    <property type="nucleotide sequence ID" value="NZ_BJWJ01000004.1"/>
</dbReference>